<dbReference type="GO" id="GO:0005634">
    <property type="term" value="C:nucleus"/>
    <property type="evidence" value="ECO:0007669"/>
    <property type="project" value="TreeGrafter"/>
</dbReference>
<name>A0A2U1NZH4_ARTAN</name>
<keyword evidence="2" id="KW-0677">Repeat</keyword>
<reference evidence="7 8" key="1">
    <citation type="journal article" date="2018" name="Mol. Plant">
        <title>The genome of Artemisia annua provides insight into the evolution of Asteraceae family and artemisinin biosynthesis.</title>
        <authorList>
            <person name="Shen Q."/>
            <person name="Zhang L."/>
            <person name="Liao Z."/>
            <person name="Wang S."/>
            <person name="Yan T."/>
            <person name="Shi P."/>
            <person name="Liu M."/>
            <person name="Fu X."/>
            <person name="Pan Q."/>
            <person name="Wang Y."/>
            <person name="Lv Z."/>
            <person name="Lu X."/>
            <person name="Zhang F."/>
            <person name="Jiang W."/>
            <person name="Ma Y."/>
            <person name="Chen M."/>
            <person name="Hao X."/>
            <person name="Li L."/>
            <person name="Tang Y."/>
            <person name="Lv G."/>
            <person name="Zhou Y."/>
            <person name="Sun X."/>
            <person name="Brodelius P.E."/>
            <person name="Rose J.K.C."/>
            <person name="Tang K."/>
        </authorList>
    </citation>
    <scope>NUCLEOTIDE SEQUENCE [LARGE SCALE GENOMIC DNA]</scope>
    <source>
        <strain evidence="8">cv. Huhao1</strain>
        <tissue evidence="7">Leaf</tissue>
    </source>
</reference>
<dbReference type="SUPFAM" id="SSF90229">
    <property type="entry name" value="CCCH zinc finger"/>
    <property type="match status" value="1"/>
</dbReference>
<dbReference type="GO" id="GO:0008270">
    <property type="term" value="F:zinc ion binding"/>
    <property type="evidence" value="ECO:0007669"/>
    <property type="project" value="UniProtKB-KW"/>
</dbReference>
<evidence type="ECO:0000313" key="7">
    <source>
        <dbReference type="EMBL" id="PWA78915.1"/>
    </source>
</evidence>
<protein>
    <submittedName>
        <fullName evidence="7">Zinc finger, CCCH-type</fullName>
    </submittedName>
</protein>
<dbReference type="EMBL" id="PKPP01001924">
    <property type="protein sequence ID" value="PWA78915.1"/>
    <property type="molecule type" value="Genomic_DNA"/>
</dbReference>
<comment type="caution">
    <text evidence="7">The sequence shown here is derived from an EMBL/GenBank/DDBJ whole genome shotgun (WGS) entry which is preliminary data.</text>
</comment>
<evidence type="ECO:0000256" key="5">
    <source>
        <dbReference type="PROSITE-ProRule" id="PRU00723"/>
    </source>
</evidence>
<dbReference type="InterPro" id="IPR045124">
    <property type="entry name" value="Su(sable)-like"/>
</dbReference>
<dbReference type="PANTHER" id="PTHR13119">
    <property type="entry name" value="ZINC FINGER CCCH DOMAIN-CONTAINING PROTEI"/>
    <property type="match status" value="1"/>
</dbReference>
<evidence type="ECO:0000256" key="3">
    <source>
        <dbReference type="ARBA" id="ARBA00022771"/>
    </source>
</evidence>
<gene>
    <name evidence="7" type="ORF">CTI12_AA210570</name>
</gene>
<evidence type="ECO:0000256" key="2">
    <source>
        <dbReference type="ARBA" id="ARBA00022737"/>
    </source>
</evidence>
<evidence type="ECO:0000256" key="4">
    <source>
        <dbReference type="ARBA" id="ARBA00022833"/>
    </source>
</evidence>
<evidence type="ECO:0000259" key="6">
    <source>
        <dbReference type="PROSITE" id="PS50103"/>
    </source>
</evidence>
<dbReference type="OrthoDB" id="411372at2759"/>
<keyword evidence="4 5" id="KW-0862">Zinc</keyword>
<dbReference type="GO" id="GO:0045892">
    <property type="term" value="P:negative regulation of DNA-templated transcription"/>
    <property type="evidence" value="ECO:0007669"/>
    <property type="project" value="InterPro"/>
</dbReference>
<keyword evidence="1 5" id="KW-0479">Metal-binding</keyword>
<keyword evidence="3 5" id="KW-0863">Zinc-finger</keyword>
<dbReference type="GO" id="GO:0003723">
    <property type="term" value="F:RNA binding"/>
    <property type="evidence" value="ECO:0007669"/>
    <property type="project" value="InterPro"/>
</dbReference>
<dbReference type="Gene3D" id="4.10.1000.10">
    <property type="entry name" value="Zinc finger, CCCH-type"/>
    <property type="match status" value="1"/>
</dbReference>
<dbReference type="PANTHER" id="PTHR13119:SF12">
    <property type="entry name" value="PROTEIN SUPPRESSOR OF SABLE"/>
    <property type="match status" value="1"/>
</dbReference>
<feature type="domain" description="C3H1-type" evidence="6">
    <location>
        <begin position="53"/>
        <end position="80"/>
    </location>
</feature>
<dbReference type="Proteomes" id="UP000245207">
    <property type="component" value="Unassembled WGS sequence"/>
</dbReference>
<dbReference type="STRING" id="35608.A0A2U1NZH4"/>
<accession>A0A2U1NZH4</accession>
<keyword evidence="8" id="KW-1185">Reference proteome</keyword>
<evidence type="ECO:0000256" key="1">
    <source>
        <dbReference type="ARBA" id="ARBA00022723"/>
    </source>
</evidence>
<evidence type="ECO:0000313" key="8">
    <source>
        <dbReference type="Proteomes" id="UP000245207"/>
    </source>
</evidence>
<dbReference type="Pfam" id="PF00642">
    <property type="entry name" value="zf-CCCH"/>
    <property type="match status" value="1"/>
</dbReference>
<dbReference type="InterPro" id="IPR036855">
    <property type="entry name" value="Znf_CCCH_sf"/>
</dbReference>
<sequence>MEGKPNPLIVVKRDGGCNYASTDLAALWTLIPSSSELYSKVKRVLSYGSQQVEKKISICGHYMNGKCHEGEKCKFSHNTIPLTKSKPWCHFARYACMKGDYCPYDH</sequence>
<dbReference type="InterPro" id="IPR000571">
    <property type="entry name" value="Znf_CCCH"/>
</dbReference>
<dbReference type="PROSITE" id="PS50103">
    <property type="entry name" value="ZF_C3H1"/>
    <property type="match status" value="1"/>
</dbReference>
<proteinExistence type="predicted"/>
<organism evidence="7 8">
    <name type="scientific">Artemisia annua</name>
    <name type="common">Sweet wormwood</name>
    <dbReference type="NCBI Taxonomy" id="35608"/>
    <lineage>
        <taxon>Eukaryota</taxon>
        <taxon>Viridiplantae</taxon>
        <taxon>Streptophyta</taxon>
        <taxon>Embryophyta</taxon>
        <taxon>Tracheophyta</taxon>
        <taxon>Spermatophyta</taxon>
        <taxon>Magnoliopsida</taxon>
        <taxon>eudicotyledons</taxon>
        <taxon>Gunneridae</taxon>
        <taxon>Pentapetalae</taxon>
        <taxon>asterids</taxon>
        <taxon>campanulids</taxon>
        <taxon>Asterales</taxon>
        <taxon>Asteraceae</taxon>
        <taxon>Asteroideae</taxon>
        <taxon>Anthemideae</taxon>
        <taxon>Artemisiinae</taxon>
        <taxon>Artemisia</taxon>
    </lineage>
</organism>
<dbReference type="AlphaFoldDB" id="A0A2U1NZH4"/>
<feature type="zinc finger region" description="C3H1-type" evidence="5">
    <location>
        <begin position="53"/>
        <end position="80"/>
    </location>
</feature>